<accession>A0A1G1L0R9</accession>
<dbReference type="InterPro" id="IPR002358">
    <property type="entry name" value="Ribosomal_uL6_CS"/>
</dbReference>
<evidence type="ECO:0000256" key="8">
    <source>
        <dbReference type="RuleBase" id="RU003870"/>
    </source>
</evidence>
<evidence type="ECO:0000313" key="10">
    <source>
        <dbReference type="EMBL" id="OGW98479.1"/>
    </source>
</evidence>
<evidence type="ECO:0000313" key="11">
    <source>
        <dbReference type="Proteomes" id="UP000178187"/>
    </source>
</evidence>
<comment type="caution">
    <text evidence="10">The sequence shown here is derived from an EMBL/GenBank/DDBJ whole genome shotgun (WGS) entry which is preliminary data.</text>
</comment>
<evidence type="ECO:0000256" key="2">
    <source>
        <dbReference type="ARBA" id="ARBA00022730"/>
    </source>
</evidence>
<dbReference type="InterPro" id="IPR020040">
    <property type="entry name" value="Ribosomal_uL6_a/b-dom"/>
</dbReference>
<dbReference type="PRINTS" id="PR00059">
    <property type="entry name" value="RIBOSOMALL6"/>
</dbReference>
<evidence type="ECO:0000256" key="7">
    <source>
        <dbReference type="RuleBase" id="RU003869"/>
    </source>
</evidence>
<dbReference type="HAMAP" id="MF_01365_B">
    <property type="entry name" value="Ribosomal_uL6_B"/>
    <property type="match status" value="1"/>
</dbReference>
<dbReference type="Proteomes" id="UP000178187">
    <property type="component" value="Unassembled WGS sequence"/>
</dbReference>
<comment type="similarity">
    <text evidence="1 6 7">Belongs to the universal ribosomal protein uL6 family.</text>
</comment>
<evidence type="ECO:0000259" key="9">
    <source>
        <dbReference type="Pfam" id="PF00347"/>
    </source>
</evidence>
<dbReference type="FunFam" id="3.90.930.12:FF:000001">
    <property type="entry name" value="50S ribosomal protein L6"/>
    <property type="match status" value="1"/>
</dbReference>
<keyword evidence="3 6" id="KW-0694">RNA-binding</keyword>
<protein>
    <recommendedName>
        <fullName evidence="6">Large ribosomal subunit protein uL6</fullName>
    </recommendedName>
</protein>
<dbReference type="SUPFAM" id="SSF56053">
    <property type="entry name" value="Ribosomal protein L6"/>
    <property type="match status" value="2"/>
</dbReference>
<dbReference type="Pfam" id="PF00347">
    <property type="entry name" value="Ribosomal_L6"/>
    <property type="match status" value="2"/>
</dbReference>
<evidence type="ECO:0000256" key="1">
    <source>
        <dbReference type="ARBA" id="ARBA00009356"/>
    </source>
</evidence>
<evidence type="ECO:0000256" key="3">
    <source>
        <dbReference type="ARBA" id="ARBA00022884"/>
    </source>
</evidence>
<dbReference type="GO" id="GO:0002181">
    <property type="term" value="P:cytoplasmic translation"/>
    <property type="evidence" value="ECO:0007669"/>
    <property type="project" value="TreeGrafter"/>
</dbReference>
<dbReference type="Gene3D" id="3.90.930.12">
    <property type="entry name" value="Ribosomal protein L6, alpha-beta domain"/>
    <property type="match status" value="2"/>
</dbReference>
<dbReference type="PANTHER" id="PTHR11655:SF14">
    <property type="entry name" value="LARGE RIBOSOMAL SUBUNIT PROTEIN UL6M"/>
    <property type="match status" value="1"/>
</dbReference>
<gene>
    <name evidence="6" type="primary">rplF</name>
    <name evidence="10" type="ORF">A3G33_09195</name>
</gene>
<keyword evidence="5 6" id="KW-0687">Ribonucleoprotein</keyword>
<reference evidence="10 11" key="1">
    <citation type="journal article" date="2016" name="Nat. Commun.">
        <title>Thousands of microbial genomes shed light on interconnected biogeochemical processes in an aquifer system.</title>
        <authorList>
            <person name="Anantharaman K."/>
            <person name="Brown C.T."/>
            <person name="Hug L.A."/>
            <person name="Sharon I."/>
            <person name="Castelle C.J."/>
            <person name="Probst A.J."/>
            <person name="Thomas B.C."/>
            <person name="Singh A."/>
            <person name="Wilkins M.J."/>
            <person name="Karaoz U."/>
            <person name="Brodie E.L."/>
            <person name="Williams K.H."/>
            <person name="Hubbard S.S."/>
            <person name="Banfield J.F."/>
        </authorList>
    </citation>
    <scope>NUCLEOTIDE SEQUENCE [LARGE SCALE GENOMIC DNA]</scope>
</reference>
<dbReference type="AlphaFoldDB" id="A0A1G1L0R9"/>
<keyword evidence="2 6" id="KW-0699">rRNA-binding</keyword>
<feature type="domain" description="Large ribosomal subunit protein uL6 alpha-beta" evidence="9">
    <location>
        <begin position="11"/>
        <end position="81"/>
    </location>
</feature>
<evidence type="ECO:0000256" key="4">
    <source>
        <dbReference type="ARBA" id="ARBA00022980"/>
    </source>
</evidence>
<organism evidence="10 11">
    <name type="scientific">Candidatus Danuiimicrobium aquiferis</name>
    <dbReference type="NCBI Taxonomy" id="1801832"/>
    <lineage>
        <taxon>Bacteria</taxon>
        <taxon>Pseudomonadati</taxon>
        <taxon>Candidatus Omnitrophota</taxon>
        <taxon>Candidatus Danuiimicrobium</taxon>
    </lineage>
</organism>
<dbReference type="FunFam" id="3.90.930.12:FF:000002">
    <property type="entry name" value="50S ribosomal protein L6"/>
    <property type="match status" value="1"/>
</dbReference>
<dbReference type="PIRSF" id="PIRSF002162">
    <property type="entry name" value="Ribosomal_L6"/>
    <property type="match status" value="1"/>
</dbReference>
<evidence type="ECO:0000256" key="6">
    <source>
        <dbReference type="HAMAP-Rule" id="MF_01365"/>
    </source>
</evidence>
<name>A0A1G1L0R9_9BACT</name>
<dbReference type="InterPro" id="IPR019906">
    <property type="entry name" value="Ribosomal_uL6_bac-type"/>
</dbReference>
<dbReference type="InterPro" id="IPR000702">
    <property type="entry name" value="Ribosomal_uL6-like"/>
</dbReference>
<evidence type="ECO:0000256" key="5">
    <source>
        <dbReference type="ARBA" id="ARBA00023274"/>
    </source>
</evidence>
<comment type="subunit">
    <text evidence="6">Part of the 50S ribosomal subunit.</text>
</comment>
<proteinExistence type="inferred from homology"/>
<dbReference type="NCBIfam" id="TIGR03654">
    <property type="entry name" value="L6_bact"/>
    <property type="match status" value="1"/>
</dbReference>
<dbReference type="GO" id="GO:0003735">
    <property type="term" value="F:structural constituent of ribosome"/>
    <property type="evidence" value="ECO:0007669"/>
    <property type="project" value="UniProtKB-UniRule"/>
</dbReference>
<dbReference type="EMBL" id="MHFR01000033">
    <property type="protein sequence ID" value="OGW98479.1"/>
    <property type="molecule type" value="Genomic_DNA"/>
</dbReference>
<dbReference type="InterPro" id="IPR036789">
    <property type="entry name" value="Ribosomal_uL6-like_a/b-dom_sf"/>
</dbReference>
<dbReference type="GO" id="GO:0022625">
    <property type="term" value="C:cytosolic large ribosomal subunit"/>
    <property type="evidence" value="ECO:0007669"/>
    <property type="project" value="UniProtKB-UniRule"/>
</dbReference>
<keyword evidence="4 6" id="KW-0689">Ribosomal protein</keyword>
<dbReference type="GO" id="GO:0019843">
    <property type="term" value="F:rRNA binding"/>
    <property type="evidence" value="ECO:0007669"/>
    <property type="project" value="UniProtKB-UniRule"/>
</dbReference>
<feature type="domain" description="Large ribosomal subunit protein uL6 alpha-beta" evidence="9">
    <location>
        <begin position="91"/>
        <end position="164"/>
    </location>
</feature>
<dbReference type="PROSITE" id="PS00525">
    <property type="entry name" value="RIBOSOMAL_L6_1"/>
    <property type="match status" value="1"/>
</dbReference>
<comment type="function">
    <text evidence="6 8">This protein binds to the 23S rRNA, and is important in its secondary structure. It is located near the subunit interface in the base of the L7/L12 stalk, and near the tRNA binding site of the peptidyltransferase center.</text>
</comment>
<sequence>MSRIGKRPIVVPSGVKVDIKKQNIHVEGPKGKMDMEAHYRMAVTMKEDQIEVKRPTDSKQDRSLHGLTRSLIANMVQGVKDEFSKTLEIEGLGFKAEIKGKNLQLTLGFSHPIIFVIPEGIKIETPKPTIVVVKGIDKHLVGQAAANIRAFYKPEPYKGKGIRYAGEQIRRKAGKSAG</sequence>
<dbReference type="PANTHER" id="PTHR11655">
    <property type="entry name" value="60S/50S RIBOSOMAL PROTEIN L6/L9"/>
    <property type="match status" value="1"/>
</dbReference>